<dbReference type="Proteomes" id="UP000307380">
    <property type="component" value="Unassembled WGS sequence"/>
</dbReference>
<dbReference type="AlphaFoldDB" id="A0A4S4FTE0"/>
<dbReference type="SUPFAM" id="SSF54593">
    <property type="entry name" value="Glyoxalase/Bleomycin resistance protein/Dihydroxybiphenyl dioxygenase"/>
    <property type="match status" value="1"/>
</dbReference>
<dbReference type="PROSITE" id="PS51819">
    <property type="entry name" value="VOC"/>
    <property type="match status" value="1"/>
</dbReference>
<dbReference type="EMBL" id="SSSN01000007">
    <property type="protein sequence ID" value="THG33923.1"/>
    <property type="molecule type" value="Genomic_DNA"/>
</dbReference>
<evidence type="ECO:0000313" key="2">
    <source>
        <dbReference type="EMBL" id="THG33923.1"/>
    </source>
</evidence>
<comment type="caution">
    <text evidence="2">The sequence shown here is derived from an EMBL/GenBank/DDBJ whole genome shotgun (WGS) entry which is preliminary data.</text>
</comment>
<dbReference type="InterPro" id="IPR029068">
    <property type="entry name" value="Glyas_Bleomycin-R_OHBP_Dase"/>
</dbReference>
<sequence length="137" mass="14634">MPTITGLHHVAILVPDLDQATAWYERVLGAKRLSAVDHRDATGVFAVILEVRGMPGVLQLRRTDAPLPEGYDPLTLEVADDAALTEWTSHLDELDIDHTGVLAKRTGNAVEVSAPGGGTLRFYTAPVGGYSGMTSKV</sequence>
<dbReference type="InterPro" id="IPR037523">
    <property type="entry name" value="VOC_core"/>
</dbReference>
<proteinExistence type="predicted"/>
<gene>
    <name evidence="2" type="ORF">E6C70_10835</name>
</gene>
<dbReference type="Pfam" id="PF00903">
    <property type="entry name" value="Glyoxalase"/>
    <property type="match status" value="1"/>
</dbReference>
<protein>
    <submittedName>
        <fullName evidence="2">VOC family protein</fullName>
    </submittedName>
</protein>
<dbReference type="RefSeq" id="WP_136424562.1">
    <property type="nucleotide sequence ID" value="NZ_OZ241748.1"/>
</dbReference>
<organism evidence="2 3">
    <name type="scientific">Orlajensenia flava</name>
    <dbReference type="NCBI Taxonomy" id="2565934"/>
    <lineage>
        <taxon>Bacteria</taxon>
        <taxon>Bacillati</taxon>
        <taxon>Actinomycetota</taxon>
        <taxon>Actinomycetes</taxon>
        <taxon>Micrococcales</taxon>
        <taxon>Microbacteriaceae</taxon>
        <taxon>Orlajensenia</taxon>
    </lineage>
</organism>
<evidence type="ECO:0000259" key="1">
    <source>
        <dbReference type="PROSITE" id="PS51819"/>
    </source>
</evidence>
<reference evidence="2 3" key="1">
    <citation type="submission" date="2019-04" db="EMBL/GenBank/DDBJ databases">
        <authorList>
            <person name="Jiang L."/>
        </authorList>
    </citation>
    <scope>NUCLEOTIDE SEQUENCE [LARGE SCALE GENOMIC DNA]</scope>
    <source>
        <strain evidence="2 3">YIM 131861</strain>
    </source>
</reference>
<evidence type="ECO:0000313" key="3">
    <source>
        <dbReference type="Proteomes" id="UP000307380"/>
    </source>
</evidence>
<dbReference type="InterPro" id="IPR004360">
    <property type="entry name" value="Glyas_Fos-R_dOase_dom"/>
</dbReference>
<dbReference type="Gene3D" id="3.10.180.10">
    <property type="entry name" value="2,3-Dihydroxybiphenyl 1,2-Dioxygenase, domain 1"/>
    <property type="match status" value="1"/>
</dbReference>
<accession>A0A4S4FTE0</accession>
<feature type="domain" description="VOC" evidence="1">
    <location>
        <begin position="6"/>
        <end position="125"/>
    </location>
</feature>
<name>A0A4S4FTE0_9MICO</name>
<dbReference type="OrthoDB" id="317332at2"/>
<keyword evidence="3" id="KW-1185">Reference proteome</keyword>